<feature type="compositionally biased region" description="Acidic residues" evidence="1">
    <location>
        <begin position="88"/>
        <end position="97"/>
    </location>
</feature>
<dbReference type="EMBL" id="QJKJ01015519">
    <property type="protein sequence ID" value="RDX62399.1"/>
    <property type="molecule type" value="Genomic_DNA"/>
</dbReference>
<proteinExistence type="predicted"/>
<dbReference type="PANTHER" id="PTHR32108">
    <property type="entry name" value="DNA-DIRECTED RNA POLYMERASE SUBUNIT ALPHA"/>
    <property type="match status" value="1"/>
</dbReference>
<evidence type="ECO:0000313" key="2">
    <source>
        <dbReference type="EMBL" id="RDX62399.1"/>
    </source>
</evidence>
<dbReference type="OrthoDB" id="1750196at2759"/>
<organism evidence="2 3">
    <name type="scientific">Mucuna pruriens</name>
    <name type="common">Velvet bean</name>
    <name type="synonym">Dolichos pruriens</name>
    <dbReference type="NCBI Taxonomy" id="157652"/>
    <lineage>
        <taxon>Eukaryota</taxon>
        <taxon>Viridiplantae</taxon>
        <taxon>Streptophyta</taxon>
        <taxon>Embryophyta</taxon>
        <taxon>Tracheophyta</taxon>
        <taxon>Spermatophyta</taxon>
        <taxon>Magnoliopsida</taxon>
        <taxon>eudicotyledons</taxon>
        <taxon>Gunneridae</taxon>
        <taxon>Pentapetalae</taxon>
        <taxon>rosids</taxon>
        <taxon>fabids</taxon>
        <taxon>Fabales</taxon>
        <taxon>Fabaceae</taxon>
        <taxon>Papilionoideae</taxon>
        <taxon>50 kb inversion clade</taxon>
        <taxon>NPAAA clade</taxon>
        <taxon>indigoferoid/millettioid clade</taxon>
        <taxon>Phaseoleae</taxon>
        <taxon>Mucuna</taxon>
    </lineage>
</organism>
<dbReference type="Proteomes" id="UP000257109">
    <property type="component" value="Unassembled WGS sequence"/>
</dbReference>
<name>A0A371E8T0_MUCPR</name>
<evidence type="ECO:0000313" key="3">
    <source>
        <dbReference type="Proteomes" id="UP000257109"/>
    </source>
</evidence>
<sequence>MAKGEGEAFKGYAQHWRELAACIQPPLSENEMTTMFIDTIHSSFYEKMVGNVTSNFSDLVLIREKIEAGMRTGRIASEATTSHTNEPPDMEEEEEAT</sequence>
<gene>
    <name evidence="2" type="ORF">CR513_59277</name>
</gene>
<protein>
    <recommendedName>
        <fullName evidence="4">Retrotransposon gag domain-containing protein</fullName>
    </recommendedName>
</protein>
<feature type="non-terminal residue" evidence="2">
    <location>
        <position position="1"/>
    </location>
</feature>
<keyword evidence="3" id="KW-1185">Reference proteome</keyword>
<dbReference type="AlphaFoldDB" id="A0A371E8T0"/>
<dbReference type="PANTHER" id="PTHR32108:SF9">
    <property type="entry name" value="REVERSE TRANSCRIPTASE RNASE H-LIKE DOMAIN-CONTAINING PROTEIN"/>
    <property type="match status" value="1"/>
</dbReference>
<comment type="caution">
    <text evidence="2">The sequence shown here is derived from an EMBL/GenBank/DDBJ whole genome shotgun (WGS) entry which is preliminary data.</text>
</comment>
<accession>A0A371E8T0</accession>
<feature type="region of interest" description="Disordered" evidence="1">
    <location>
        <begin position="72"/>
        <end position="97"/>
    </location>
</feature>
<evidence type="ECO:0000256" key="1">
    <source>
        <dbReference type="SAM" id="MobiDB-lite"/>
    </source>
</evidence>
<evidence type="ECO:0008006" key="4">
    <source>
        <dbReference type="Google" id="ProtNLM"/>
    </source>
</evidence>
<reference evidence="2" key="1">
    <citation type="submission" date="2018-05" db="EMBL/GenBank/DDBJ databases">
        <title>Draft genome of Mucuna pruriens seed.</title>
        <authorList>
            <person name="Nnadi N.E."/>
            <person name="Vos R."/>
            <person name="Hasami M.H."/>
            <person name="Devisetty U.K."/>
            <person name="Aguiy J.C."/>
        </authorList>
    </citation>
    <scope>NUCLEOTIDE SEQUENCE [LARGE SCALE GENOMIC DNA]</scope>
    <source>
        <strain evidence="2">JCA_2017</strain>
    </source>
</reference>